<sequence>MKRSNIIFLIVIALLLIPQTRLPIQVFIHKGLAMFSPSIKSELKDKITFSNWELKSLDGKRINFKNLEGKVVFLNFWATWCPPCIAELPQIQELYNDYNDKVEFVIVSNEKRETIQKFLDRKGYELETYISLSIYPEKLTISSIPRTFLIDKEGTIVIDKNGAANWNSDEVRSLIDKLLF</sequence>
<dbReference type="InterPro" id="IPR000866">
    <property type="entry name" value="AhpC/TSA"/>
</dbReference>
<reference evidence="2 3" key="1">
    <citation type="submission" date="2018-09" db="EMBL/GenBank/DDBJ databases">
        <title>Genomic Encyclopedia of Archaeal and Bacterial Type Strains, Phase II (KMG-II): from individual species to whole genera.</title>
        <authorList>
            <person name="Goeker M."/>
        </authorList>
    </citation>
    <scope>NUCLEOTIDE SEQUENCE [LARGE SCALE GENOMIC DNA]</scope>
    <source>
        <strain evidence="2 3">DSM 26283</strain>
    </source>
</reference>
<dbReference type="GO" id="GO:0016491">
    <property type="term" value="F:oxidoreductase activity"/>
    <property type="evidence" value="ECO:0007669"/>
    <property type="project" value="InterPro"/>
</dbReference>
<dbReference type="InterPro" id="IPR050553">
    <property type="entry name" value="Thioredoxin_ResA/DsbE_sf"/>
</dbReference>
<dbReference type="AlphaFoldDB" id="A0A420DGF6"/>
<gene>
    <name evidence="2" type="ORF">BXY80_2082</name>
</gene>
<evidence type="ECO:0000313" key="3">
    <source>
        <dbReference type="Proteomes" id="UP000284892"/>
    </source>
</evidence>
<protein>
    <submittedName>
        <fullName evidence="2">Thiol-disulfide isomerase/thioredoxin</fullName>
    </submittedName>
</protein>
<dbReference type="EMBL" id="RAQJ01000004">
    <property type="protein sequence ID" value="RKE92166.1"/>
    <property type="molecule type" value="Genomic_DNA"/>
</dbReference>
<dbReference type="Pfam" id="PF00578">
    <property type="entry name" value="AhpC-TSA"/>
    <property type="match status" value="1"/>
</dbReference>
<accession>A0A420DGF6</accession>
<dbReference type="InterPro" id="IPR013766">
    <property type="entry name" value="Thioredoxin_domain"/>
</dbReference>
<dbReference type="InterPro" id="IPR036249">
    <property type="entry name" value="Thioredoxin-like_sf"/>
</dbReference>
<dbReference type="Gene3D" id="3.40.30.10">
    <property type="entry name" value="Glutaredoxin"/>
    <property type="match status" value="1"/>
</dbReference>
<proteinExistence type="predicted"/>
<evidence type="ECO:0000313" key="2">
    <source>
        <dbReference type="EMBL" id="RKE92166.1"/>
    </source>
</evidence>
<comment type="caution">
    <text evidence="2">The sequence shown here is derived from an EMBL/GenBank/DDBJ whole genome shotgun (WGS) entry which is preliminary data.</text>
</comment>
<feature type="domain" description="Thioredoxin" evidence="1">
    <location>
        <begin position="43"/>
        <end position="180"/>
    </location>
</feature>
<keyword evidence="2" id="KW-0413">Isomerase</keyword>
<dbReference type="PANTHER" id="PTHR42852">
    <property type="entry name" value="THIOL:DISULFIDE INTERCHANGE PROTEIN DSBE"/>
    <property type="match status" value="1"/>
</dbReference>
<dbReference type="PROSITE" id="PS51352">
    <property type="entry name" value="THIOREDOXIN_2"/>
    <property type="match status" value="1"/>
</dbReference>
<name>A0A420DGF6_9FLAO</name>
<dbReference type="SUPFAM" id="SSF52833">
    <property type="entry name" value="Thioredoxin-like"/>
    <property type="match status" value="1"/>
</dbReference>
<dbReference type="CDD" id="cd02966">
    <property type="entry name" value="TlpA_like_family"/>
    <property type="match status" value="1"/>
</dbReference>
<evidence type="ECO:0000259" key="1">
    <source>
        <dbReference type="PROSITE" id="PS51352"/>
    </source>
</evidence>
<organism evidence="2 3">
    <name type="scientific">Ichthyenterobacterium magnum</name>
    <dbReference type="NCBI Taxonomy" id="1230530"/>
    <lineage>
        <taxon>Bacteria</taxon>
        <taxon>Pseudomonadati</taxon>
        <taxon>Bacteroidota</taxon>
        <taxon>Flavobacteriia</taxon>
        <taxon>Flavobacteriales</taxon>
        <taxon>Flavobacteriaceae</taxon>
        <taxon>Ichthyenterobacterium</taxon>
    </lineage>
</organism>
<dbReference type="Proteomes" id="UP000284892">
    <property type="component" value="Unassembled WGS sequence"/>
</dbReference>
<dbReference type="PANTHER" id="PTHR42852:SF13">
    <property type="entry name" value="PROTEIN DIPZ"/>
    <property type="match status" value="1"/>
</dbReference>
<dbReference type="GO" id="GO:0016853">
    <property type="term" value="F:isomerase activity"/>
    <property type="evidence" value="ECO:0007669"/>
    <property type="project" value="UniProtKB-KW"/>
</dbReference>
<keyword evidence="3" id="KW-1185">Reference proteome</keyword>
<dbReference type="GO" id="GO:0016209">
    <property type="term" value="F:antioxidant activity"/>
    <property type="evidence" value="ECO:0007669"/>
    <property type="project" value="InterPro"/>
</dbReference>